<protein>
    <submittedName>
        <fullName evidence="8">Starch-binding associating with outer membrane</fullName>
    </submittedName>
</protein>
<comment type="similarity">
    <text evidence="2">Belongs to the SusD family.</text>
</comment>
<evidence type="ECO:0000256" key="2">
    <source>
        <dbReference type="ARBA" id="ARBA00006275"/>
    </source>
</evidence>
<dbReference type="RefSeq" id="WP_074538884.1">
    <property type="nucleotide sequence ID" value="NZ_FNBD01000008.1"/>
</dbReference>
<evidence type="ECO:0000256" key="5">
    <source>
        <dbReference type="ARBA" id="ARBA00023237"/>
    </source>
</evidence>
<name>A0A1G7J5W7_9FLAO</name>
<comment type="subcellular location">
    <subcellularLocation>
        <location evidence="1">Cell outer membrane</location>
    </subcellularLocation>
</comment>
<dbReference type="eggNOG" id="COG0446">
    <property type="taxonomic scope" value="Bacteria"/>
</dbReference>
<feature type="domain" description="SusD-like N-terminal" evidence="7">
    <location>
        <begin position="45"/>
        <end position="233"/>
    </location>
</feature>
<dbReference type="InterPro" id="IPR012944">
    <property type="entry name" value="SusD_RagB_dom"/>
</dbReference>
<evidence type="ECO:0000259" key="7">
    <source>
        <dbReference type="Pfam" id="PF14322"/>
    </source>
</evidence>
<proteinExistence type="inferred from homology"/>
<dbReference type="Pfam" id="PF14322">
    <property type="entry name" value="SusD-like_3"/>
    <property type="match status" value="1"/>
</dbReference>
<dbReference type="CDD" id="cd08977">
    <property type="entry name" value="SusD"/>
    <property type="match status" value="1"/>
</dbReference>
<keyword evidence="4" id="KW-0472">Membrane</keyword>
<keyword evidence="9" id="KW-1185">Reference proteome</keyword>
<evidence type="ECO:0000259" key="6">
    <source>
        <dbReference type="Pfam" id="PF07980"/>
    </source>
</evidence>
<sequence length="530" mass="60076">MKNRFKELFIFTIAIAGLGLANSCSEDFTEVSPLGSTSYANFWKTEQDAQEAVNSMYAYMTDQEMFSRGFFWYINASDDMVTGRIKAAADNIKDFNITGGEGSYTSTCYPNSYKVIRRANDVILNVPNMEISETLKNQYLGEAYFMRAFSYFWVAHTYGDNGPNGGVPIVTELNMNDDAGSYTRPASVIENYQQIEDDLKMAVDLLPVFTSYSADNYGRPHRDAALAYIAKTNLYWAQYDQSRYAEVVRYADAVTNSGSGRALIDTNNPEKDYRELHSHLNNWGSEYIWSVDSGVDGGSILTGVMLENKGWGKYNGWGYYTPSEGLYNEFEDDDVRRGVTILNFGDDFTFFGEERRYQSENSNSGFQFNKYMYEFQFENPVGTYLNTNGDNPSTVYNVPLMRYAEVLLMKAEALIADGKNGDEPLNLVRERAGLAPKSNVTMADLKHERRVELAGEFANRHFDLVRWGDAEEAYSKPIYGRIYSDRSNPDSPYTSEVIWPARNFDPSYMQVWPIPATVIQSSGIAPNQGW</sequence>
<dbReference type="EMBL" id="FNBD01000008">
    <property type="protein sequence ID" value="SDF20265.1"/>
    <property type="molecule type" value="Genomic_DNA"/>
</dbReference>
<keyword evidence="5" id="KW-0998">Cell outer membrane</keyword>
<feature type="domain" description="RagB/SusD" evidence="6">
    <location>
        <begin position="320"/>
        <end position="525"/>
    </location>
</feature>
<dbReference type="SUPFAM" id="SSF48452">
    <property type="entry name" value="TPR-like"/>
    <property type="match status" value="1"/>
</dbReference>
<dbReference type="Gene3D" id="1.25.40.390">
    <property type="match status" value="1"/>
</dbReference>
<dbReference type="InterPro" id="IPR011990">
    <property type="entry name" value="TPR-like_helical_dom_sf"/>
</dbReference>
<accession>A0A1G7J5W7</accession>
<gene>
    <name evidence="8" type="ORF">SAMN04487992_108220</name>
</gene>
<evidence type="ECO:0000313" key="8">
    <source>
        <dbReference type="EMBL" id="SDF20265.1"/>
    </source>
</evidence>
<dbReference type="Pfam" id="PF07980">
    <property type="entry name" value="SusD_RagB"/>
    <property type="match status" value="1"/>
</dbReference>
<evidence type="ECO:0000256" key="1">
    <source>
        <dbReference type="ARBA" id="ARBA00004442"/>
    </source>
</evidence>
<dbReference type="Proteomes" id="UP000182114">
    <property type="component" value="Unassembled WGS sequence"/>
</dbReference>
<organism evidence="8 9">
    <name type="scientific">Cellulophaga baltica</name>
    <dbReference type="NCBI Taxonomy" id="76594"/>
    <lineage>
        <taxon>Bacteria</taxon>
        <taxon>Pseudomonadati</taxon>
        <taxon>Bacteroidota</taxon>
        <taxon>Flavobacteriia</taxon>
        <taxon>Flavobacteriales</taxon>
        <taxon>Flavobacteriaceae</taxon>
        <taxon>Cellulophaga</taxon>
    </lineage>
</organism>
<evidence type="ECO:0000313" key="9">
    <source>
        <dbReference type="Proteomes" id="UP000182114"/>
    </source>
</evidence>
<reference evidence="9" key="1">
    <citation type="submission" date="2016-10" db="EMBL/GenBank/DDBJ databases">
        <authorList>
            <person name="Varghese N."/>
            <person name="Submissions S."/>
        </authorList>
    </citation>
    <scope>NUCLEOTIDE SEQUENCE [LARGE SCALE GENOMIC DNA]</scope>
    <source>
        <strain evidence="9">DSM 24729</strain>
    </source>
</reference>
<dbReference type="GO" id="GO:0009279">
    <property type="term" value="C:cell outer membrane"/>
    <property type="evidence" value="ECO:0007669"/>
    <property type="project" value="UniProtKB-SubCell"/>
</dbReference>
<dbReference type="InterPro" id="IPR033985">
    <property type="entry name" value="SusD-like_N"/>
</dbReference>
<dbReference type="AlphaFoldDB" id="A0A1G7J5W7"/>
<keyword evidence="3" id="KW-0732">Signal</keyword>
<evidence type="ECO:0000256" key="3">
    <source>
        <dbReference type="ARBA" id="ARBA00022729"/>
    </source>
</evidence>
<evidence type="ECO:0000256" key="4">
    <source>
        <dbReference type="ARBA" id="ARBA00023136"/>
    </source>
</evidence>